<evidence type="ECO:0000313" key="1">
    <source>
        <dbReference type="EMBL" id="KKN58666.1"/>
    </source>
</evidence>
<reference evidence="1" key="1">
    <citation type="journal article" date="2015" name="Nature">
        <title>Complex archaea that bridge the gap between prokaryotes and eukaryotes.</title>
        <authorList>
            <person name="Spang A."/>
            <person name="Saw J.H."/>
            <person name="Jorgensen S.L."/>
            <person name="Zaremba-Niedzwiedzka K."/>
            <person name="Martijn J."/>
            <person name="Lind A.E."/>
            <person name="van Eijk R."/>
            <person name="Schleper C."/>
            <person name="Guy L."/>
            <person name="Ettema T.J."/>
        </authorList>
    </citation>
    <scope>NUCLEOTIDE SEQUENCE</scope>
</reference>
<organism evidence="1">
    <name type="scientific">marine sediment metagenome</name>
    <dbReference type="NCBI Taxonomy" id="412755"/>
    <lineage>
        <taxon>unclassified sequences</taxon>
        <taxon>metagenomes</taxon>
        <taxon>ecological metagenomes</taxon>
    </lineage>
</organism>
<sequence>MCNFFHSSRLVIFVSTIPVHRITTARMEMTVINVAMFIPLINIWNEDGDLRLLLLLSSLAILISSTPKKKAKQLLPNVQDHQSSDPLYYHLCSNPHPTELGYLDQLRRLEQSQLVDRIAQVVLRRFLFPCLFS</sequence>
<name>A0A0F9UBM8_9ZZZZ</name>
<proteinExistence type="predicted"/>
<dbReference type="EMBL" id="LAZR01000751">
    <property type="protein sequence ID" value="KKN58666.1"/>
    <property type="molecule type" value="Genomic_DNA"/>
</dbReference>
<protein>
    <submittedName>
        <fullName evidence="1">Uncharacterized protein</fullName>
    </submittedName>
</protein>
<gene>
    <name evidence="1" type="ORF">LCGC14_0549580</name>
</gene>
<accession>A0A0F9UBM8</accession>
<dbReference type="AlphaFoldDB" id="A0A0F9UBM8"/>
<comment type="caution">
    <text evidence="1">The sequence shown here is derived from an EMBL/GenBank/DDBJ whole genome shotgun (WGS) entry which is preliminary data.</text>
</comment>